<reference evidence="2" key="1">
    <citation type="submission" date="2014-04" db="EMBL/GenBank/DDBJ databases">
        <authorList>
            <person name="Croucher N."/>
        </authorList>
    </citation>
    <scope>NUCLEOTIDE SEQUENCE</scope>
    <source>
        <strain evidence="3">2AHBE</strain>
        <strain evidence="1">O61U7</strain>
        <strain evidence="2">QDOZV</strain>
    </source>
</reference>
<evidence type="ECO:0000313" key="2">
    <source>
        <dbReference type="EMBL" id="CDQ30576.1"/>
    </source>
</evidence>
<evidence type="ECO:0000313" key="4">
    <source>
        <dbReference type="EMBL" id="MTV87521.1"/>
    </source>
</evidence>
<dbReference type="RefSeq" id="WP_000516652.1">
    <property type="nucleotide sequence ID" value="NZ_AP025936.1"/>
</dbReference>
<dbReference type="EMBL" id="LK020715">
    <property type="protein sequence ID" value="CDQ30595.1"/>
    <property type="molecule type" value="Genomic_DNA"/>
</dbReference>
<accession>A0A098APW4</accession>
<dbReference type="Proteomes" id="UP000469505">
    <property type="component" value="Unassembled WGS sequence"/>
</dbReference>
<organism evidence="2">
    <name type="scientific">Streptococcus pneumoniae</name>
    <dbReference type="NCBI Taxonomy" id="1313"/>
    <lineage>
        <taxon>Bacteria</taxon>
        <taxon>Bacillati</taxon>
        <taxon>Bacillota</taxon>
        <taxon>Bacilli</taxon>
        <taxon>Lactobacillales</taxon>
        <taxon>Streptococcaceae</taxon>
        <taxon>Streptococcus</taxon>
    </lineage>
</organism>
<dbReference type="AlphaFoldDB" id="A0A098APW4"/>
<protein>
    <submittedName>
        <fullName evidence="2">Putative phage-related chromosomal island protein</fullName>
    </submittedName>
</protein>
<dbReference type="Proteomes" id="UP000490982">
    <property type="component" value="Unassembled WGS sequence"/>
</dbReference>
<dbReference type="Proteomes" id="UP000476212">
    <property type="component" value="Unassembled WGS sequence"/>
</dbReference>
<evidence type="ECO:0000313" key="9">
    <source>
        <dbReference type="Proteomes" id="UP000490982"/>
    </source>
</evidence>
<evidence type="ECO:0000313" key="6">
    <source>
        <dbReference type="EMBL" id="MTW23962.1"/>
    </source>
</evidence>
<name>A0A098APW4_STREE</name>
<evidence type="ECO:0000313" key="1">
    <source>
        <dbReference type="EMBL" id="CDQ30559.1"/>
    </source>
</evidence>
<dbReference type="EMBL" id="WNHX01000041">
    <property type="protein sequence ID" value="MTV87521.1"/>
    <property type="molecule type" value="Genomic_DNA"/>
</dbReference>
<dbReference type="EMBL" id="WNIB01000119">
    <property type="protein sequence ID" value="MTV91008.1"/>
    <property type="molecule type" value="Genomic_DNA"/>
</dbReference>
<dbReference type="EMBL" id="LK020713">
    <property type="protein sequence ID" value="CDQ30559.1"/>
    <property type="molecule type" value="Genomic_DNA"/>
</dbReference>
<evidence type="ECO:0000313" key="7">
    <source>
        <dbReference type="Proteomes" id="UP000469505"/>
    </source>
</evidence>
<gene>
    <name evidence="6" type="ORF">GM537_03555</name>
    <name evidence="4" type="ORF">GM543_08375</name>
    <name evidence="5" type="ORF">GM544_11235</name>
</gene>
<evidence type="ECO:0000313" key="3">
    <source>
        <dbReference type="EMBL" id="CDQ30595.1"/>
    </source>
</evidence>
<dbReference type="EMBL" id="WNHS01000009">
    <property type="protein sequence ID" value="MTW23962.1"/>
    <property type="molecule type" value="Genomic_DNA"/>
</dbReference>
<reference evidence="2" key="2">
    <citation type="submission" date="2014-10" db="EMBL/GenBank/DDBJ databases">
        <title>Contrasting mechanisms driving short-term and long-term diversification of pneumococci.</title>
        <authorList>
            <person name="Croucher N.J."/>
            <person name="Coupland P.C."/>
            <person name="Stevenson A.E."/>
            <person name="Callendrello A."/>
            <person name="Bentley S.D."/>
            <person name="Hanage W.P."/>
        </authorList>
    </citation>
    <scope>NUCLEOTIDE SEQUENCE</scope>
    <source>
        <strain evidence="3">2AHBE</strain>
        <strain evidence="1">O61U7</strain>
        <strain evidence="2">QDOZV</strain>
    </source>
</reference>
<evidence type="ECO:0000313" key="5">
    <source>
        <dbReference type="EMBL" id="MTV91008.1"/>
    </source>
</evidence>
<evidence type="ECO:0000313" key="8">
    <source>
        <dbReference type="Proteomes" id="UP000476212"/>
    </source>
</evidence>
<dbReference type="EMBL" id="LK020714">
    <property type="protein sequence ID" value="CDQ30576.1"/>
    <property type="molecule type" value="Genomic_DNA"/>
</dbReference>
<sequence>MGKKHQVVKFKDIAEKLPELEGKNLEEIAGVLGYRNLESCRVNLYNLRQNKRLGFEVEKGVYTKFELLDDTVKEELEEKELSERGHFLQSLDYYKVAKNAFEIAEDKTVKAETRQKAERDILDAMKHIPKKHRAILYDMMEG</sequence>
<reference evidence="7 8" key="3">
    <citation type="submission" date="2019-11" db="EMBL/GenBank/DDBJ databases">
        <title>Growth characteristics of pneumococcus vary with the chemical composition of the capsule and with environmental conditions.</title>
        <authorList>
            <person name="Tothpal A."/>
            <person name="Desobry K."/>
            <person name="Joshi S."/>
            <person name="Wyllie A.L."/>
            <person name="Weinberger D.M."/>
        </authorList>
    </citation>
    <scope>NUCLEOTIDE SEQUENCE [LARGE SCALE GENOMIC DNA]</scope>
    <source>
        <strain evidence="8">pnumococcus15C</strain>
        <strain evidence="5">Pnumococcus15C</strain>
        <strain evidence="9">pnumococcus23A</strain>
        <strain evidence="6">Pnumococcus23A</strain>
        <strain evidence="4">Pnumococcus35B</strain>
        <strain evidence="7">pnumococcus35B</strain>
    </source>
</reference>
<proteinExistence type="predicted"/>